<reference evidence="1 2" key="1">
    <citation type="journal article" date="2019" name="Nat. Ecol. Evol.">
        <title>Megaphylogeny resolves global patterns of mushroom evolution.</title>
        <authorList>
            <person name="Varga T."/>
            <person name="Krizsan K."/>
            <person name="Foldi C."/>
            <person name="Dima B."/>
            <person name="Sanchez-Garcia M."/>
            <person name="Sanchez-Ramirez S."/>
            <person name="Szollosi G.J."/>
            <person name="Szarkandi J.G."/>
            <person name="Papp V."/>
            <person name="Albert L."/>
            <person name="Andreopoulos W."/>
            <person name="Angelini C."/>
            <person name="Antonin V."/>
            <person name="Barry K.W."/>
            <person name="Bougher N.L."/>
            <person name="Buchanan P."/>
            <person name="Buyck B."/>
            <person name="Bense V."/>
            <person name="Catcheside P."/>
            <person name="Chovatia M."/>
            <person name="Cooper J."/>
            <person name="Damon W."/>
            <person name="Desjardin D."/>
            <person name="Finy P."/>
            <person name="Geml J."/>
            <person name="Haridas S."/>
            <person name="Hughes K."/>
            <person name="Justo A."/>
            <person name="Karasinski D."/>
            <person name="Kautmanova I."/>
            <person name="Kiss B."/>
            <person name="Kocsube S."/>
            <person name="Kotiranta H."/>
            <person name="LaButti K.M."/>
            <person name="Lechner B.E."/>
            <person name="Liimatainen K."/>
            <person name="Lipzen A."/>
            <person name="Lukacs Z."/>
            <person name="Mihaltcheva S."/>
            <person name="Morgado L.N."/>
            <person name="Niskanen T."/>
            <person name="Noordeloos M.E."/>
            <person name="Ohm R.A."/>
            <person name="Ortiz-Santana B."/>
            <person name="Ovrebo C."/>
            <person name="Racz N."/>
            <person name="Riley R."/>
            <person name="Savchenko A."/>
            <person name="Shiryaev A."/>
            <person name="Soop K."/>
            <person name="Spirin V."/>
            <person name="Szebenyi C."/>
            <person name="Tomsovsky M."/>
            <person name="Tulloss R.E."/>
            <person name="Uehling J."/>
            <person name="Grigoriev I.V."/>
            <person name="Vagvolgyi C."/>
            <person name="Papp T."/>
            <person name="Martin F.M."/>
            <person name="Miettinen O."/>
            <person name="Hibbett D.S."/>
            <person name="Nagy L.G."/>
        </authorList>
    </citation>
    <scope>NUCLEOTIDE SEQUENCE [LARGE SCALE GENOMIC DNA]</scope>
    <source>
        <strain evidence="1 2">CBS 962.96</strain>
    </source>
</reference>
<dbReference type="AlphaFoldDB" id="A0A4S8KUQ5"/>
<keyword evidence="2" id="KW-1185">Reference proteome</keyword>
<evidence type="ECO:0000313" key="1">
    <source>
        <dbReference type="EMBL" id="THU79503.1"/>
    </source>
</evidence>
<dbReference type="Proteomes" id="UP000297245">
    <property type="component" value="Unassembled WGS sequence"/>
</dbReference>
<dbReference type="Gene3D" id="2.60.120.200">
    <property type="match status" value="1"/>
</dbReference>
<dbReference type="EMBL" id="ML180018">
    <property type="protein sequence ID" value="THU79503.1"/>
    <property type="molecule type" value="Genomic_DNA"/>
</dbReference>
<accession>A0A4S8KUQ5</accession>
<organism evidence="1 2">
    <name type="scientific">Dendrothele bispora (strain CBS 962.96)</name>
    <dbReference type="NCBI Taxonomy" id="1314807"/>
    <lineage>
        <taxon>Eukaryota</taxon>
        <taxon>Fungi</taxon>
        <taxon>Dikarya</taxon>
        <taxon>Basidiomycota</taxon>
        <taxon>Agaricomycotina</taxon>
        <taxon>Agaricomycetes</taxon>
        <taxon>Agaricomycetidae</taxon>
        <taxon>Agaricales</taxon>
        <taxon>Agaricales incertae sedis</taxon>
        <taxon>Dendrothele</taxon>
    </lineage>
</organism>
<dbReference type="OrthoDB" id="192832at2759"/>
<name>A0A4S8KUQ5_DENBC</name>
<protein>
    <submittedName>
        <fullName evidence="1">Uncharacterized protein</fullName>
    </submittedName>
</protein>
<evidence type="ECO:0000313" key="2">
    <source>
        <dbReference type="Proteomes" id="UP000297245"/>
    </source>
</evidence>
<gene>
    <name evidence="1" type="ORF">K435DRAFT_810669</name>
</gene>
<proteinExistence type="predicted"/>
<sequence length="133" mass="14731">MKWDENEIAVCGCYPSFPANWNPPTPHFTSLFTSSRSFRAAVPAEIVRGTPNPSQWGSLVALEPGDCDPMKNFGNHSIVFGTNKIKSKNASWSIDYVKVYKKQLGKGAIALHGKIRGPLCYFSSCHLRVDLEV</sequence>